<evidence type="ECO:0000313" key="2">
    <source>
        <dbReference type="EMBL" id="KAF2810226.1"/>
    </source>
</evidence>
<gene>
    <name evidence="2 4" type="ORF">BDZ99DRAFT_307685</name>
</gene>
<sequence>MSHVGYVVTFPDWDAYWMSAAQVPKQLDESSQRQTFPIYPAFVAKELPSIKDIIYNQSNATPHSHPLLSSPLPIAVTPSLPLPHLLEHMHAREPPLQPWHVTSDPSRPIQSRQSRQSPFMESIPEEPMNLLWDQLTQPRKVRRTQYIQCIWKALGGKKLTDVLPLSMWPTTFRSANRTPVYYDSQQPDDNVRNWNDLLLWLLAMLFDDNAGRDLKAIVDTLQEEMVTRLCSQAKEEGHCGLQPQDVERVIRRFRQPLVQPRSNTDEAMVRRFQSGAMFA</sequence>
<name>A0A6A6YMW2_9PEZI</name>
<protein>
    <submittedName>
        <fullName evidence="2 4">Uncharacterized protein</fullName>
    </submittedName>
</protein>
<dbReference type="OrthoDB" id="10451002at2759"/>
<organism evidence="2">
    <name type="scientific">Mytilinidion resinicola</name>
    <dbReference type="NCBI Taxonomy" id="574789"/>
    <lineage>
        <taxon>Eukaryota</taxon>
        <taxon>Fungi</taxon>
        <taxon>Dikarya</taxon>
        <taxon>Ascomycota</taxon>
        <taxon>Pezizomycotina</taxon>
        <taxon>Dothideomycetes</taxon>
        <taxon>Pleosporomycetidae</taxon>
        <taxon>Mytilinidiales</taxon>
        <taxon>Mytilinidiaceae</taxon>
        <taxon>Mytilinidion</taxon>
    </lineage>
</organism>
<dbReference type="GeneID" id="54455133"/>
<accession>A0A6A6YMW2</accession>
<dbReference type="Proteomes" id="UP000504636">
    <property type="component" value="Unplaced"/>
</dbReference>
<keyword evidence="3" id="KW-1185">Reference proteome</keyword>
<dbReference type="AlphaFoldDB" id="A0A6A6YMW2"/>
<proteinExistence type="predicted"/>
<reference evidence="4" key="2">
    <citation type="submission" date="2020-04" db="EMBL/GenBank/DDBJ databases">
        <authorList>
            <consortium name="NCBI Genome Project"/>
        </authorList>
    </citation>
    <scope>NUCLEOTIDE SEQUENCE</scope>
    <source>
        <strain evidence="4">CBS 304.34</strain>
    </source>
</reference>
<dbReference type="RefSeq" id="XP_033577190.1">
    <property type="nucleotide sequence ID" value="XM_033714240.1"/>
</dbReference>
<reference evidence="2 4" key="1">
    <citation type="journal article" date="2020" name="Stud. Mycol.">
        <title>101 Dothideomycetes genomes: a test case for predicting lifestyles and emergence of pathogens.</title>
        <authorList>
            <person name="Haridas S."/>
            <person name="Albert R."/>
            <person name="Binder M."/>
            <person name="Bloem J."/>
            <person name="Labutti K."/>
            <person name="Salamov A."/>
            <person name="Andreopoulos B."/>
            <person name="Baker S."/>
            <person name="Barry K."/>
            <person name="Bills G."/>
            <person name="Bluhm B."/>
            <person name="Cannon C."/>
            <person name="Castanera R."/>
            <person name="Culley D."/>
            <person name="Daum C."/>
            <person name="Ezra D."/>
            <person name="Gonzalez J."/>
            <person name="Henrissat B."/>
            <person name="Kuo A."/>
            <person name="Liang C."/>
            <person name="Lipzen A."/>
            <person name="Lutzoni F."/>
            <person name="Magnuson J."/>
            <person name="Mondo S."/>
            <person name="Nolan M."/>
            <person name="Ohm R."/>
            <person name="Pangilinan J."/>
            <person name="Park H.-J."/>
            <person name="Ramirez L."/>
            <person name="Alfaro M."/>
            <person name="Sun H."/>
            <person name="Tritt A."/>
            <person name="Yoshinaga Y."/>
            <person name="Zwiers L.-H."/>
            <person name="Turgeon B."/>
            <person name="Goodwin S."/>
            <person name="Spatafora J."/>
            <person name="Crous P."/>
            <person name="Grigoriev I."/>
        </authorList>
    </citation>
    <scope>NUCLEOTIDE SEQUENCE</scope>
    <source>
        <strain evidence="2 4">CBS 304.34</strain>
    </source>
</reference>
<reference evidence="4" key="3">
    <citation type="submission" date="2025-04" db="UniProtKB">
        <authorList>
            <consortium name="RefSeq"/>
        </authorList>
    </citation>
    <scope>IDENTIFICATION</scope>
    <source>
        <strain evidence="4">CBS 304.34</strain>
    </source>
</reference>
<feature type="compositionally biased region" description="Low complexity" evidence="1">
    <location>
        <begin position="103"/>
        <end position="117"/>
    </location>
</feature>
<feature type="region of interest" description="Disordered" evidence="1">
    <location>
        <begin position="96"/>
        <end position="117"/>
    </location>
</feature>
<evidence type="ECO:0000313" key="3">
    <source>
        <dbReference type="Proteomes" id="UP000504636"/>
    </source>
</evidence>
<evidence type="ECO:0000313" key="4">
    <source>
        <dbReference type="RefSeq" id="XP_033577190.1"/>
    </source>
</evidence>
<dbReference type="EMBL" id="MU003700">
    <property type="protein sequence ID" value="KAF2810226.1"/>
    <property type="molecule type" value="Genomic_DNA"/>
</dbReference>
<evidence type="ECO:0000256" key="1">
    <source>
        <dbReference type="SAM" id="MobiDB-lite"/>
    </source>
</evidence>